<name>A0AA88IBR0_ARTSF</name>
<evidence type="ECO:0000313" key="1">
    <source>
        <dbReference type="EMBL" id="KAK2718927.1"/>
    </source>
</evidence>
<dbReference type="Gene3D" id="3.60.10.10">
    <property type="entry name" value="Endonuclease/exonuclease/phosphatase"/>
    <property type="match status" value="1"/>
</dbReference>
<dbReference type="EMBL" id="JAVRJZ010000009">
    <property type="protein sequence ID" value="KAK2718927.1"/>
    <property type="molecule type" value="Genomic_DNA"/>
</dbReference>
<dbReference type="SUPFAM" id="SSF56219">
    <property type="entry name" value="DNase I-like"/>
    <property type="match status" value="1"/>
</dbReference>
<proteinExistence type="predicted"/>
<dbReference type="InterPro" id="IPR036691">
    <property type="entry name" value="Endo/exonu/phosph_ase_sf"/>
</dbReference>
<gene>
    <name evidence="1" type="ORF">QYM36_006068</name>
</gene>
<comment type="caution">
    <text evidence="1">The sequence shown here is derived from an EMBL/GenBank/DDBJ whole genome shotgun (WGS) entry which is preliminary data.</text>
</comment>
<dbReference type="CDD" id="cd09076">
    <property type="entry name" value="L1-EN"/>
    <property type="match status" value="1"/>
</dbReference>
<reference evidence="1" key="1">
    <citation type="submission" date="2023-07" db="EMBL/GenBank/DDBJ databases">
        <title>Chromosome-level genome assembly of Artemia franciscana.</title>
        <authorList>
            <person name="Jo E."/>
        </authorList>
    </citation>
    <scope>NUCLEOTIDE SEQUENCE</scope>
    <source>
        <tissue evidence="1">Whole body</tissue>
    </source>
</reference>
<protein>
    <recommendedName>
        <fullName evidence="3">Endonuclease/exonuclease/phosphatase domain-containing protein</fullName>
    </recommendedName>
</protein>
<sequence>MSQLSKTEQVIKQMIQYKIDILALSEVRWTGMGEKRIDKEHTIIYSGNDATRNQGVALLLTNVPAQAMISWTPVSSRIITARFLGSHAKLSTVACYAPTNEASTEDKQSFYNELVGVFKDIPRHDVLCLLGYLNAKIGNDYTFCPEVLGKHGIGERNDNGELLNDFALLHDLVIGGTIEGLVLAVLGNPGDRGPLLGALWLISVWNFRPDSRRESKGAFRAAAKLQFLAAS</sequence>
<organism evidence="1 2">
    <name type="scientific">Artemia franciscana</name>
    <name type="common">Brine shrimp</name>
    <name type="synonym">Artemia sanfranciscana</name>
    <dbReference type="NCBI Taxonomy" id="6661"/>
    <lineage>
        <taxon>Eukaryota</taxon>
        <taxon>Metazoa</taxon>
        <taxon>Ecdysozoa</taxon>
        <taxon>Arthropoda</taxon>
        <taxon>Crustacea</taxon>
        <taxon>Branchiopoda</taxon>
        <taxon>Anostraca</taxon>
        <taxon>Artemiidae</taxon>
        <taxon>Artemia</taxon>
    </lineage>
</organism>
<evidence type="ECO:0000313" key="2">
    <source>
        <dbReference type="Proteomes" id="UP001187531"/>
    </source>
</evidence>
<dbReference type="PANTHER" id="PTHR23227">
    <property type="entry name" value="BUCENTAUR RELATED"/>
    <property type="match status" value="1"/>
</dbReference>
<evidence type="ECO:0008006" key="3">
    <source>
        <dbReference type="Google" id="ProtNLM"/>
    </source>
</evidence>
<accession>A0AA88IBR0</accession>
<dbReference type="Proteomes" id="UP001187531">
    <property type="component" value="Unassembled WGS sequence"/>
</dbReference>
<dbReference type="AlphaFoldDB" id="A0AA88IBR0"/>
<keyword evidence="2" id="KW-1185">Reference proteome</keyword>
<dbReference type="PANTHER" id="PTHR23227:SF67">
    <property type="entry name" value="CRANIOFACIAL DEVELOPMENT PROTEIN 2-LIKE"/>
    <property type="match status" value="1"/>
</dbReference>
<dbReference type="InterPro" id="IPR027124">
    <property type="entry name" value="Swc5/CFDP1/2"/>
</dbReference>